<evidence type="ECO:0000259" key="9">
    <source>
        <dbReference type="Pfam" id="PF25975"/>
    </source>
</evidence>
<dbReference type="Pfam" id="PF25869">
    <property type="entry name" value="3HB_CusB"/>
    <property type="match status" value="1"/>
</dbReference>
<evidence type="ECO:0000313" key="11">
    <source>
        <dbReference type="Proteomes" id="UP000319040"/>
    </source>
</evidence>
<evidence type="ECO:0000313" key="10">
    <source>
        <dbReference type="EMBL" id="SMO36652.1"/>
    </source>
</evidence>
<dbReference type="InterPro" id="IPR045800">
    <property type="entry name" value="HMBD"/>
</dbReference>
<accession>A0A521APA8</accession>
<evidence type="ECO:0000256" key="3">
    <source>
        <dbReference type="SAM" id="Phobius"/>
    </source>
</evidence>
<dbReference type="Pfam" id="PF19335">
    <property type="entry name" value="HMBD"/>
    <property type="match status" value="1"/>
</dbReference>
<evidence type="ECO:0000259" key="8">
    <source>
        <dbReference type="Pfam" id="PF25954"/>
    </source>
</evidence>
<name>A0A521APA8_SACCC</name>
<dbReference type="EMBL" id="FXTB01000001">
    <property type="protein sequence ID" value="SMO36652.1"/>
    <property type="molecule type" value="Genomic_DNA"/>
</dbReference>
<organism evidence="10 11">
    <name type="scientific">Saccharicrinis carchari</name>
    <dbReference type="NCBI Taxonomy" id="1168039"/>
    <lineage>
        <taxon>Bacteria</taxon>
        <taxon>Pseudomonadati</taxon>
        <taxon>Bacteroidota</taxon>
        <taxon>Bacteroidia</taxon>
        <taxon>Marinilabiliales</taxon>
        <taxon>Marinilabiliaceae</taxon>
        <taxon>Saccharicrinis</taxon>
    </lineage>
</organism>
<dbReference type="InterPro" id="IPR058792">
    <property type="entry name" value="Beta-barrel_RND_2"/>
</dbReference>
<dbReference type="Proteomes" id="UP000319040">
    <property type="component" value="Unassembled WGS sequence"/>
</dbReference>
<dbReference type="GO" id="GO:0030288">
    <property type="term" value="C:outer membrane-bounded periplasmic space"/>
    <property type="evidence" value="ECO:0007669"/>
    <property type="project" value="TreeGrafter"/>
</dbReference>
<feature type="domain" description="DUF3347" evidence="4">
    <location>
        <begin position="452"/>
        <end position="543"/>
    </location>
</feature>
<proteinExistence type="inferred from homology"/>
<evidence type="ECO:0000259" key="4">
    <source>
        <dbReference type="Pfam" id="PF11827"/>
    </source>
</evidence>
<dbReference type="GO" id="GO:0046914">
    <property type="term" value="F:transition metal ion binding"/>
    <property type="evidence" value="ECO:0007669"/>
    <property type="project" value="TreeGrafter"/>
</dbReference>
<dbReference type="InterPro" id="IPR051909">
    <property type="entry name" value="MFP_Cation_Efflux"/>
</dbReference>
<dbReference type="AlphaFoldDB" id="A0A521APA8"/>
<feature type="domain" description="CusB-like beta-barrel" evidence="8">
    <location>
        <begin position="252"/>
        <end position="328"/>
    </location>
</feature>
<evidence type="ECO:0000256" key="1">
    <source>
        <dbReference type="ARBA" id="ARBA00009477"/>
    </source>
</evidence>
<dbReference type="PANTHER" id="PTHR30097">
    <property type="entry name" value="CATION EFFLUX SYSTEM PROTEIN CUSB"/>
    <property type="match status" value="1"/>
</dbReference>
<feature type="domain" description="CusB-like barrel-sandwich hybrid" evidence="7">
    <location>
        <begin position="136"/>
        <end position="248"/>
    </location>
</feature>
<dbReference type="Pfam" id="PF25954">
    <property type="entry name" value="Beta-barrel_RND_2"/>
    <property type="match status" value="1"/>
</dbReference>
<comment type="similarity">
    <text evidence="1">Belongs to the membrane fusion protein (MFP) (TC 8.A.1) family.</text>
</comment>
<reference evidence="10 11" key="1">
    <citation type="submission" date="2017-05" db="EMBL/GenBank/DDBJ databases">
        <authorList>
            <person name="Varghese N."/>
            <person name="Submissions S."/>
        </authorList>
    </citation>
    <scope>NUCLEOTIDE SEQUENCE [LARGE SCALE GENOMIC DNA]</scope>
    <source>
        <strain evidence="10 11">DSM 27040</strain>
    </source>
</reference>
<dbReference type="Gene3D" id="2.40.50.100">
    <property type="match status" value="1"/>
</dbReference>
<keyword evidence="3" id="KW-0472">Membrane</keyword>
<evidence type="ECO:0000259" key="5">
    <source>
        <dbReference type="Pfam" id="PF19335"/>
    </source>
</evidence>
<protein>
    <submittedName>
        <fullName evidence="10">Membrane fusion protein, Cu(I)/Ag(I) efflux system</fullName>
    </submittedName>
</protein>
<dbReference type="SUPFAM" id="SSF111369">
    <property type="entry name" value="HlyD-like secretion proteins"/>
    <property type="match status" value="1"/>
</dbReference>
<dbReference type="InterPro" id="IPR021782">
    <property type="entry name" value="DUF3347"/>
</dbReference>
<keyword evidence="3" id="KW-1133">Transmembrane helix</keyword>
<dbReference type="InterPro" id="IPR058790">
    <property type="entry name" value="BSH_CusB"/>
</dbReference>
<evidence type="ECO:0000259" key="6">
    <source>
        <dbReference type="Pfam" id="PF25869"/>
    </source>
</evidence>
<dbReference type="GO" id="GO:0060003">
    <property type="term" value="P:copper ion export"/>
    <property type="evidence" value="ECO:0007669"/>
    <property type="project" value="TreeGrafter"/>
</dbReference>
<dbReference type="Gene3D" id="2.40.420.20">
    <property type="match status" value="1"/>
</dbReference>
<feature type="transmembrane region" description="Helical" evidence="3">
    <location>
        <begin position="9"/>
        <end position="27"/>
    </location>
</feature>
<dbReference type="FunFam" id="2.40.30.170:FF:000010">
    <property type="entry name" value="Efflux RND transporter periplasmic adaptor subunit"/>
    <property type="match status" value="1"/>
</dbReference>
<feature type="domain" description="Heavy metal binding" evidence="5">
    <location>
        <begin position="51"/>
        <end position="76"/>
    </location>
</feature>
<dbReference type="Pfam" id="PF25975">
    <property type="entry name" value="CzcB_C"/>
    <property type="match status" value="1"/>
</dbReference>
<evidence type="ECO:0000256" key="2">
    <source>
        <dbReference type="ARBA" id="ARBA00022448"/>
    </source>
</evidence>
<dbReference type="Gene3D" id="2.40.30.170">
    <property type="match status" value="1"/>
</dbReference>
<dbReference type="RefSeq" id="WP_142531691.1">
    <property type="nucleotide sequence ID" value="NZ_FXTB01000001.1"/>
</dbReference>
<dbReference type="GO" id="GO:0022857">
    <property type="term" value="F:transmembrane transporter activity"/>
    <property type="evidence" value="ECO:0007669"/>
    <property type="project" value="InterPro"/>
</dbReference>
<dbReference type="InterPro" id="IPR058649">
    <property type="entry name" value="CzcB_C"/>
</dbReference>
<dbReference type="GO" id="GO:0016020">
    <property type="term" value="C:membrane"/>
    <property type="evidence" value="ECO:0007669"/>
    <property type="project" value="InterPro"/>
</dbReference>
<dbReference type="PANTHER" id="PTHR30097:SF15">
    <property type="entry name" value="CATION EFFLUX SYSTEM PROTEIN CUSB"/>
    <property type="match status" value="1"/>
</dbReference>
<evidence type="ECO:0000259" key="7">
    <source>
        <dbReference type="Pfam" id="PF25919"/>
    </source>
</evidence>
<sequence>MKIKVNTQTIIIVAISLFFGVLMGYLITKSPNQKNSTSPNQKIAESENQIWTCSMHPQIRQNEPGDCPICGMDLIPLESEEDSEIDPMAISMSSTAMQLASISTAMVESMNPVKIVRLNGKVQSDERMVYSQSSHIPGRIEKLLVNFTGDYVNQGQVIASIYSPELVTAQEELFEAQKIAETQPQLFNAAKEKLKNWKLADQQIEQILQSGTARETFDVQADVSGYVTKKMVNPGDYVRRGEAIYEIADLSKVWLLFDIYESDMSWINKGDKVEFTVASLPGEMFTGTISYLDPVIDPKTRVAKARIEVANRGLKLKPEMFASGRVEANLPNQTNAIVVPKTAVMWTGERSVVYVKSQTDKGINFMMRDVNLGPALGDSFVIESGLQGGEEIAVNGTFSIDAAAQLAGKPSMMTPATAGHTHGDEAMSHKEMDKEPQSFEVSADFKTQLTQVYNKYLVMKDAFIESEPHPVMTAAGELSAALQNVDMALLKGDAHIAWMEYLDVIEKTTDKISKLMDIEKQREEFAQFNLAFYKALKSFGLSNTTTYYQYCPMAEKDKGAYWFSATEDIRNPYFGDAMLRCGENRETIE</sequence>
<dbReference type="OrthoDB" id="9806939at2"/>
<dbReference type="GO" id="GO:0015679">
    <property type="term" value="P:plasma membrane copper ion transport"/>
    <property type="evidence" value="ECO:0007669"/>
    <property type="project" value="TreeGrafter"/>
</dbReference>
<dbReference type="InterPro" id="IPR058791">
    <property type="entry name" value="3HB_CusB"/>
</dbReference>
<keyword evidence="2" id="KW-0813">Transport</keyword>
<dbReference type="Pfam" id="PF25919">
    <property type="entry name" value="BSH_CusB"/>
    <property type="match status" value="1"/>
</dbReference>
<keyword evidence="11" id="KW-1185">Reference proteome</keyword>
<gene>
    <name evidence="10" type="ORF">SAMN06265379_101297</name>
</gene>
<dbReference type="Pfam" id="PF11827">
    <property type="entry name" value="DUF3347"/>
    <property type="match status" value="1"/>
</dbReference>
<keyword evidence="3" id="KW-0812">Transmembrane</keyword>
<feature type="domain" description="CusB-like three alpha-helical bundle" evidence="6">
    <location>
        <begin position="165"/>
        <end position="214"/>
    </location>
</feature>
<feature type="domain" description="CzcB-like C-terminal circularly permuted SH3-like" evidence="9">
    <location>
        <begin position="337"/>
        <end position="400"/>
    </location>
</feature>
<dbReference type="NCBIfam" id="TIGR01730">
    <property type="entry name" value="RND_mfp"/>
    <property type="match status" value="1"/>
</dbReference>
<dbReference type="InterPro" id="IPR006143">
    <property type="entry name" value="RND_pump_MFP"/>
</dbReference>